<dbReference type="RefSeq" id="WP_165106467.1">
    <property type="nucleotide sequence ID" value="NZ_JAAKYA010000031.1"/>
</dbReference>
<dbReference type="Pfam" id="PF01116">
    <property type="entry name" value="F_bP_aldolase"/>
    <property type="match status" value="1"/>
</dbReference>
<gene>
    <name evidence="4" type="ORF">G4L39_05245</name>
</gene>
<sequence>MPLTTTRELFAKALKGKYAIGAFNVNNMELVQAIVEACEEEKAPLILQISKGARQYANPVYLKKLIEAAVSLSNIPIAVHLDHGDSFELCKQCIDEGFTSVMIDASYEPFDKNVEITRKVVEYAHKHNCVVEAELGHLVGVQFDEGEEGGGYSKSGHYTDPDEAVKFVKLTGCDSLAVAIGNSHGAYKFKGDQRLDLERLKAIKKALMDAGLGDYPLVLHGASSVPQYLVDEINKYGGKLQDARGVPEADIEVARRLGCAKVNIDTDLRLALTAGIRKVLWEKPSEIDPRKYLGPARAMVKELVRHKVRNVLCCAGHAFD</sequence>
<comment type="cofactor">
    <cofactor evidence="3">
        <name>Zn(2+)</name>
        <dbReference type="ChEBI" id="CHEBI:29105"/>
    </cofactor>
    <text evidence="3">Binds 2 Zn(2+) ions per subunit. One is catalytic and the other provides a structural contribution.</text>
</comment>
<dbReference type="Gene3D" id="3.20.20.70">
    <property type="entry name" value="Aldolase class I"/>
    <property type="match status" value="1"/>
</dbReference>
<dbReference type="InterPro" id="IPR050246">
    <property type="entry name" value="Class_II_FBP_aldolase"/>
</dbReference>
<dbReference type="GO" id="GO:0016832">
    <property type="term" value="F:aldehyde-lyase activity"/>
    <property type="evidence" value="ECO:0007669"/>
    <property type="project" value="InterPro"/>
</dbReference>
<organism evidence="4 5">
    <name type="scientific">Limisphaera ngatamarikiensis</name>
    <dbReference type="NCBI Taxonomy" id="1324935"/>
    <lineage>
        <taxon>Bacteria</taxon>
        <taxon>Pseudomonadati</taxon>
        <taxon>Verrucomicrobiota</taxon>
        <taxon>Verrucomicrobiia</taxon>
        <taxon>Limisphaerales</taxon>
        <taxon>Limisphaeraceae</taxon>
        <taxon>Limisphaera</taxon>
    </lineage>
</organism>
<evidence type="ECO:0000313" key="4">
    <source>
        <dbReference type="EMBL" id="NGO38800.1"/>
    </source>
</evidence>
<dbReference type="InterPro" id="IPR000771">
    <property type="entry name" value="FBA_II"/>
</dbReference>
<keyword evidence="5" id="KW-1185">Reference proteome</keyword>
<keyword evidence="3" id="KW-0479">Metal-binding</keyword>
<evidence type="ECO:0000256" key="3">
    <source>
        <dbReference type="PIRSR" id="PIRSR001359-3"/>
    </source>
</evidence>
<evidence type="ECO:0000256" key="1">
    <source>
        <dbReference type="PIRSR" id="PIRSR001359-1"/>
    </source>
</evidence>
<dbReference type="NCBIfam" id="TIGR00167">
    <property type="entry name" value="cbbA"/>
    <property type="match status" value="1"/>
</dbReference>
<dbReference type="PANTHER" id="PTHR30304:SF0">
    <property type="entry name" value="D-TAGATOSE-1,6-BISPHOSPHATE ALDOLASE SUBUNIT GATY-RELATED"/>
    <property type="match status" value="1"/>
</dbReference>
<comment type="caution">
    <text evidence="4">The sequence shown here is derived from an EMBL/GenBank/DDBJ whole genome shotgun (WGS) entry which is preliminary data.</text>
</comment>
<keyword evidence="3" id="KW-0862">Zinc</keyword>
<feature type="binding site" evidence="2">
    <location>
        <begin position="263"/>
        <end position="266"/>
    </location>
    <ligand>
        <name>dihydroxyacetone phosphate</name>
        <dbReference type="ChEBI" id="CHEBI:57642"/>
    </ligand>
</feature>
<evidence type="ECO:0000313" key="5">
    <source>
        <dbReference type="Proteomes" id="UP000477311"/>
    </source>
</evidence>
<feature type="binding site" evidence="3">
    <location>
        <position position="83"/>
    </location>
    <ligand>
        <name>Zn(2+)</name>
        <dbReference type="ChEBI" id="CHEBI:29105"/>
        <label>1</label>
        <note>catalytic</note>
    </ligand>
</feature>
<dbReference type="CDD" id="cd00947">
    <property type="entry name" value="TBP_aldolase_IIB"/>
    <property type="match status" value="1"/>
</dbReference>
<dbReference type="Proteomes" id="UP000477311">
    <property type="component" value="Unassembled WGS sequence"/>
</dbReference>
<dbReference type="InterPro" id="IPR013785">
    <property type="entry name" value="Aldolase_TIM"/>
</dbReference>
<dbReference type="GO" id="GO:0008270">
    <property type="term" value="F:zinc ion binding"/>
    <property type="evidence" value="ECO:0007669"/>
    <property type="project" value="InterPro"/>
</dbReference>
<dbReference type="EMBL" id="JAAKYA010000031">
    <property type="protein sequence ID" value="NGO38800.1"/>
    <property type="molecule type" value="Genomic_DNA"/>
</dbReference>
<dbReference type="PIRSF" id="PIRSF001359">
    <property type="entry name" value="F_bP_aldolase_II"/>
    <property type="match status" value="1"/>
</dbReference>
<feature type="binding site" evidence="3">
    <location>
        <position position="104"/>
    </location>
    <ligand>
        <name>Zn(2+)</name>
        <dbReference type="ChEBI" id="CHEBI:29105"/>
        <label>2</label>
    </ligand>
</feature>
<name>A0A6M1S098_9BACT</name>
<accession>A0A6M1S098</accession>
<evidence type="ECO:0000256" key="2">
    <source>
        <dbReference type="PIRSR" id="PIRSR001359-2"/>
    </source>
</evidence>
<dbReference type="GO" id="GO:0005975">
    <property type="term" value="P:carbohydrate metabolic process"/>
    <property type="evidence" value="ECO:0007669"/>
    <property type="project" value="InterPro"/>
</dbReference>
<dbReference type="SUPFAM" id="SSF51569">
    <property type="entry name" value="Aldolase"/>
    <property type="match status" value="1"/>
</dbReference>
<reference evidence="4 5" key="1">
    <citation type="submission" date="2020-02" db="EMBL/GenBank/DDBJ databases">
        <title>Draft genome sequence of Limisphaera ngatamarikiensis NGM72.4T, a thermophilic Verrucomicrobia grouped in subdivision 3.</title>
        <authorList>
            <person name="Carere C.R."/>
            <person name="Steen J."/>
            <person name="Hugenholtz P."/>
            <person name="Stott M.B."/>
        </authorList>
    </citation>
    <scope>NUCLEOTIDE SEQUENCE [LARGE SCALE GENOMIC DNA]</scope>
    <source>
        <strain evidence="4 5">NGM72.4</strain>
    </source>
</reference>
<feature type="binding site" evidence="3">
    <location>
        <position position="220"/>
    </location>
    <ligand>
        <name>Zn(2+)</name>
        <dbReference type="ChEBI" id="CHEBI:29105"/>
        <label>1</label>
        <note>catalytic</note>
    </ligand>
</feature>
<protein>
    <submittedName>
        <fullName evidence="4">Ketose-bisphosphate aldolase</fullName>
    </submittedName>
</protein>
<feature type="binding site" evidence="3">
    <location>
        <position position="184"/>
    </location>
    <ligand>
        <name>Zn(2+)</name>
        <dbReference type="ChEBI" id="CHEBI:29105"/>
        <label>1</label>
        <note>catalytic</note>
    </ligand>
</feature>
<feature type="binding site" evidence="2">
    <location>
        <position position="185"/>
    </location>
    <ligand>
        <name>dihydroxyacetone phosphate</name>
        <dbReference type="ChEBI" id="CHEBI:57642"/>
    </ligand>
</feature>
<feature type="binding site" evidence="2">
    <location>
        <begin position="221"/>
        <end position="223"/>
    </location>
    <ligand>
        <name>dihydroxyacetone phosphate</name>
        <dbReference type="ChEBI" id="CHEBI:57642"/>
    </ligand>
</feature>
<feature type="active site" description="Proton donor" evidence="1">
    <location>
        <position position="82"/>
    </location>
</feature>
<feature type="binding site" evidence="3">
    <location>
        <position position="134"/>
    </location>
    <ligand>
        <name>Zn(2+)</name>
        <dbReference type="ChEBI" id="CHEBI:29105"/>
        <label>2</label>
    </ligand>
</feature>
<proteinExistence type="predicted"/>
<dbReference type="PANTHER" id="PTHR30304">
    <property type="entry name" value="D-TAGATOSE-1,6-BISPHOSPHATE ALDOLASE"/>
    <property type="match status" value="1"/>
</dbReference>
<dbReference type="AlphaFoldDB" id="A0A6M1S098"/>